<organism evidence="2 3">
    <name type="scientific">Methanocaldococcus jannaschii</name>
    <dbReference type="NCBI Taxonomy" id="2190"/>
    <lineage>
        <taxon>Archaea</taxon>
        <taxon>Methanobacteriati</taxon>
        <taxon>Methanobacteriota</taxon>
        <taxon>Methanomada group</taxon>
        <taxon>Methanococci</taxon>
        <taxon>Methanococcales</taxon>
        <taxon>Methanocaldococcaceae</taxon>
        <taxon>Methanocaldococcus</taxon>
    </lineage>
</organism>
<comment type="caution">
    <text evidence="2">The sequence shown here is derived from an EMBL/GenBank/DDBJ whole genome shotgun (WGS) entry which is preliminary data.</text>
</comment>
<feature type="transmembrane region" description="Helical" evidence="1">
    <location>
        <begin position="14"/>
        <end position="37"/>
    </location>
</feature>
<reference evidence="2" key="1">
    <citation type="journal article" date="2020" name="bioRxiv">
        <title>A rank-normalized archaeal taxonomy based on genome phylogeny resolves widespread incomplete and uneven classifications.</title>
        <authorList>
            <person name="Rinke C."/>
            <person name="Chuvochina M."/>
            <person name="Mussig A.J."/>
            <person name="Chaumeil P.-A."/>
            <person name="Waite D.W."/>
            <person name="Whitman W.B."/>
            <person name="Parks D.H."/>
            <person name="Hugenholtz P."/>
        </authorList>
    </citation>
    <scope>NUCLEOTIDE SEQUENCE</scope>
    <source>
        <strain evidence="2">UBA8849</strain>
    </source>
</reference>
<evidence type="ECO:0000313" key="2">
    <source>
        <dbReference type="EMBL" id="HII60061.1"/>
    </source>
</evidence>
<dbReference type="AlphaFoldDB" id="A0A832T4I8"/>
<dbReference type="Proteomes" id="UP000645676">
    <property type="component" value="Unassembled WGS sequence"/>
</dbReference>
<evidence type="ECO:0000313" key="3">
    <source>
        <dbReference type="Proteomes" id="UP000645676"/>
    </source>
</evidence>
<name>A0A832T4I8_9EURY</name>
<keyword evidence="1" id="KW-1133">Transmembrane helix</keyword>
<keyword evidence="1" id="KW-0812">Transmembrane</keyword>
<sequence length="46" mass="5484">MRFLKKFPFLILEIISWIFELFSFVLIIFGFSLSLGFGKEILLIKK</sequence>
<evidence type="ECO:0000256" key="1">
    <source>
        <dbReference type="SAM" id="Phobius"/>
    </source>
</evidence>
<protein>
    <submittedName>
        <fullName evidence="2">Uncharacterized protein</fullName>
    </submittedName>
</protein>
<dbReference type="EMBL" id="DUJR01000028">
    <property type="protein sequence ID" value="HII60061.1"/>
    <property type="molecule type" value="Genomic_DNA"/>
</dbReference>
<keyword evidence="1" id="KW-0472">Membrane</keyword>
<gene>
    <name evidence="2" type="ORF">HA335_05785</name>
</gene>
<proteinExistence type="predicted"/>
<accession>A0A832T4I8</accession>